<comment type="subcellular location">
    <subcellularLocation>
        <location evidence="1">Cell envelope</location>
    </subcellularLocation>
</comment>
<dbReference type="InterPro" id="IPR001638">
    <property type="entry name" value="Solute-binding_3/MltF_N"/>
</dbReference>
<evidence type="ECO:0000259" key="6">
    <source>
        <dbReference type="SMART" id="SM00062"/>
    </source>
</evidence>
<gene>
    <name evidence="8" type="ORF">SAMN02746065_13424</name>
</gene>
<evidence type="ECO:0000313" key="9">
    <source>
        <dbReference type="Proteomes" id="UP000192418"/>
    </source>
</evidence>
<feature type="domain" description="Solute-binding protein family 3/N-terminal" evidence="6">
    <location>
        <begin position="25"/>
        <end position="251"/>
    </location>
</feature>
<dbReference type="PROSITE" id="PS01039">
    <property type="entry name" value="SBP_BACTERIAL_3"/>
    <property type="match status" value="1"/>
</dbReference>
<evidence type="ECO:0000256" key="2">
    <source>
        <dbReference type="ARBA" id="ARBA00010333"/>
    </source>
</evidence>
<dbReference type="OrthoDB" id="5419093at2"/>
<proteinExistence type="inferred from homology"/>
<dbReference type="STRING" id="1121400.SAMN02746065_13424"/>
<dbReference type="GO" id="GO:0015276">
    <property type="term" value="F:ligand-gated monoatomic ion channel activity"/>
    <property type="evidence" value="ECO:0007669"/>
    <property type="project" value="InterPro"/>
</dbReference>
<sequence>MKKITALLLSLMMMCCFAATGFAKKITVATDTNFPPFEFKDPKTGEHTGFDVELWDAIAKEVGIEYDLQPMDFNGIIPGLQSGQIDVGIAGMGIKPERAKVIDFSEPYYKAGLLLLVKSSTNDIAGIEDLEGKLVATKLGTTSESFLKENAKAKEIKLYPNNDAMFMELMMGGVDAVMFDSPVIAHYMREVGKEKVKVVGPLYGLDAATGSFYGIGFPKGSPLVIKVNAALKSLKESGAYRDLYIKWFNTEPK</sequence>
<dbReference type="AlphaFoldDB" id="A0A1W2EKV5"/>
<dbReference type="GO" id="GO:0030313">
    <property type="term" value="C:cell envelope"/>
    <property type="evidence" value="ECO:0007669"/>
    <property type="project" value="UniProtKB-SubCell"/>
</dbReference>
<dbReference type="Gene3D" id="3.40.190.10">
    <property type="entry name" value="Periplasmic binding protein-like II"/>
    <property type="match status" value="2"/>
</dbReference>
<dbReference type="EMBL" id="FWXY01000034">
    <property type="protein sequence ID" value="SMD10327.1"/>
    <property type="molecule type" value="Genomic_DNA"/>
</dbReference>
<keyword evidence="3 5" id="KW-0732">Signal</keyword>
<dbReference type="SMART" id="SM00062">
    <property type="entry name" value="PBPb"/>
    <property type="match status" value="1"/>
</dbReference>
<evidence type="ECO:0000256" key="1">
    <source>
        <dbReference type="ARBA" id="ARBA00004196"/>
    </source>
</evidence>
<dbReference type="InterPro" id="IPR018313">
    <property type="entry name" value="SBP_3_CS"/>
</dbReference>
<feature type="signal peptide" evidence="5">
    <location>
        <begin position="1"/>
        <end position="18"/>
    </location>
</feature>
<dbReference type="Pfam" id="PF00497">
    <property type="entry name" value="SBP_bac_3"/>
    <property type="match status" value="1"/>
</dbReference>
<evidence type="ECO:0000256" key="3">
    <source>
        <dbReference type="ARBA" id="ARBA00022729"/>
    </source>
</evidence>
<evidence type="ECO:0000313" key="8">
    <source>
        <dbReference type="EMBL" id="SMD10327.1"/>
    </source>
</evidence>
<name>A0A1W2EKV5_9BACT</name>
<keyword evidence="9" id="KW-1185">Reference proteome</keyword>
<evidence type="ECO:0000259" key="7">
    <source>
        <dbReference type="SMART" id="SM00079"/>
    </source>
</evidence>
<organism evidence="8 9">
    <name type="scientific">Desulfocicer vacuolatum DSM 3385</name>
    <dbReference type="NCBI Taxonomy" id="1121400"/>
    <lineage>
        <taxon>Bacteria</taxon>
        <taxon>Pseudomonadati</taxon>
        <taxon>Thermodesulfobacteriota</taxon>
        <taxon>Desulfobacteria</taxon>
        <taxon>Desulfobacterales</taxon>
        <taxon>Desulfobacteraceae</taxon>
        <taxon>Desulfocicer</taxon>
    </lineage>
</organism>
<dbReference type="PANTHER" id="PTHR35936:SF38">
    <property type="entry name" value="GLUTAMINE-BINDING PERIPLASMIC PROTEIN"/>
    <property type="match status" value="1"/>
</dbReference>
<dbReference type="RefSeq" id="WP_084071633.1">
    <property type="nucleotide sequence ID" value="NZ_FWXY01000034.1"/>
</dbReference>
<dbReference type="SMART" id="SM00079">
    <property type="entry name" value="PBPe"/>
    <property type="match status" value="1"/>
</dbReference>
<dbReference type="SUPFAM" id="SSF53850">
    <property type="entry name" value="Periplasmic binding protein-like II"/>
    <property type="match status" value="1"/>
</dbReference>
<evidence type="ECO:0000256" key="5">
    <source>
        <dbReference type="SAM" id="SignalP"/>
    </source>
</evidence>
<dbReference type="InterPro" id="IPR001320">
    <property type="entry name" value="Iontro_rcpt_C"/>
</dbReference>
<reference evidence="8 9" key="1">
    <citation type="submission" date="2017-04" db="EMBL/GenBank/DDBJ databases">
        <authorList>
            <person name="Afonso C.L."/>
            <person name="Miller P.J."/>
            <person name="Scott M.A."/>
            <person name="Spackman E."/>
            <person name="Goraichik I."/>
            <person name="Dimitrov K.M."/>
            <person name="Suarez D.L."/>
            <person name="Swayne D.E."/>
        </authorList>
    </citation>
    <scope>NUCLEOTIDE SEQUENCE [LARGE SCALE GENOMIC DNA]</scope>
    <source>
        <strain evidence="8 9">DSM 3385</strain>
    </source>
</reference>
<dbReference type="PANTHER" id="PTHR35936">
    <property type="entry name" value="MEMBRANE-BOUND LYTIC MUREIN TRANSGLYCOSYLASE F"/>
    <property type="match status" value="1"/>
</dbReference>
<feature type="domain" description="Ionotropic glutamate receptor C-terminal" evidence="7">
    <location>
        <begin position="25"/>
        <end position="250"/>
    </location>
</feature>
<accession>A0A1W2EKV5</accession>
<dbReference type="Proteomes" id="UP000192418">
    <property type="component" value="Unassembled WGS sequence"/>
</dbReference>
<dbReference type="GO" id="GO:0016020">
    <property type="term" value="C:membrane"/>
    <property type="evidence" value="ECO:0007669"/>
    <property type="project" value="InterPro"/>
</dbReference>
<feature type="chain" id="PRO_5010736269" evidence="5">
    <location>
        <begin position="19"/>
        <end position="253"/>
    </location>
</feature>
<evidence type="ECO:0000256" key="4">
    <source>
        <dbReference type="RuleBase" id="RU003744"/>
    </source>
</evidence>
<comment type="similarity">
    <text evidence="2 4">Belongs to the bacterial solute-binding protein 3 family.</text>
</comment>
<protein>
    <submittedName>
        <fullName evidence="8">Amino acid ABC transporter substrate-binding protein, PAAT family</fullName>
    </submittedName>
</protein>